<sequence length="166" mass="17245">MRLFLKLVHTLAISAFVGSIFGHILLGTHFSAEDAASYRTVLAVKCLMTQTLILGGLALCVLSGIGLVALGRGRSLIRPWLAIKLAAVALIVVNAVTVLRPLGLERLALASALAGGDTQALAALHATGPREDIFGAINLALVLAVLVLSIARRVPFLPASVKPARA</sequence>
<gene>
    <name evidence="2" type="ORF">F0357_02200</name>
</gene>
<feature type="transmembrane region" description="Helical" evidence="1">
    <location>
        <begin position="133"/>
        <end position="151"/>
    </location>
</feature>
<organism evidence="2 3">
    <name type="scientific">Segnochrobactrum spirostomi</name>
    <dbReference type="NCBI Taxonomy" id="2608987"/>
    <lineage>
        <taxon>Bacteria</taxon>
        <taxon>Pseudomonadati</taxon>
        <taxon>Pseudomonadota</taxon>
        <taxon>Alphaproteobacteria</taxon>
        <taxon>Hyphomicrobiales</taxon>
        <taxon>Segnochrobactraceae</taxon>
        <taxon>Segnochrobactrum</taxon>
    </lineage>
</organism>
<keyword evidence="3" id="KW-1185">Reference proteome</keyword>
<protein>
    <recommendedName>
        <fullName evidence="4">DUF2269 family protein</fullName>
    </recommendedName>
</protein>
<dbReference type="RefSeq" id="WP_153478245.1">
    <property type="nucleotide sequence ID" value="NZ_VWNA01000001.1"/>
</dbReference>
<accession>A0A6A7XXV0</accession>
<name>A0A6A7XXV0_9HYPH</name>
<evidence type="ECO:0000313" key="3">
    <source>
        <dbReference type="Proteomes" id="UP000332515"/>
    </source>
</evidence>
<feature type="transmembrane region" description="Helical" evidence="1">
    <location>
        <begin position="81"/>
        <end position="99"/>
    </location>
</feature>
<reference evidence="2 3" key="1">
    <citation type="submission" date="2019-09" db="EMBL/GenBank/DDBJ databases">
        <title>Segnochrobactrum spirostomi gen. nov., sp. nov., isolated from the ciliate Spirostomum cf. yagiui and description of a novel family, Segnochrobactraceae fam. nov. within the order Rhizobiales of the class Alphaproteobacteria.</title>
        <authorList>
            <person name="Akter S."/>
            <person name="Shazib S.U.A."/>
            <person name="Shin M.K."/>
        </authorList>
    </citation>
    <scope>NUCLEOTIDE SEQUENCE [LARGE SCALE GENOMIC DNA]</scope>
    <source>
        <strain evidence="2 3">Sp-1</strain>
    </source>
</reference>
<keyword evidence="1" id="KW-1133">Transmembrane helix</keyword>
<dbReference type="Proteomes" id="UP000332515">
    <property type="component" value="Unassembled WGS sequence"/>
</dbReference>
<evidence type="ECO:0000313" key="2">
    <source>
        <dbReference type="EMBL" id="MQT11504.1"/>
    </source>
</evidence>
<evidence type="ECO:0008006" key="4">
    <source>
        <dbReference type="Google" id="ProtNLM"/>
    </source>
</evidence>
<evidence type="ECO:0000256" key="1">
    <source>
        <dbReference type="SAM" id="Phobius"/>
    </source>
</evidence>
<proteinExistence type="predicted"/>
<keyword evidence="1" id="KW-0812">Transmembrane</keyword>
<feature type="transmembrane region" description="Helical" evidence="1">
    <location>
        <begin position="7"/>
        <end position="27"/>
    </location>
</feature>
<dbReference type="EMBL" id="VWNA01000001">
    <property type="protein sequence ID" value="MQT11504.1"/>
    <property type="molecule type" value="Genomic_DNA"/>
</dbReference>
<dbReference type="AlphaFoldDB" id="A0A6A7XXV0"/>
<feature type="transmembrane region" description="Helical" evidence="1">
    <location>
        <begin position="47"/>
        <end position="69"/>
    </location>
</feature>
<comment type="caution">
    <text evidence="2">The sequence shown here is derived from an EMBL/GenBank/DDBJ whole genome shotgun (WGS) entry which is preliminary data.</text>
</comment>
<keyword evidence="1" id="KW-0472">Membrane</keyword>